<dbReference type="InterPro" id="IPR036259">
    <property type="entry name" value="MFS_trans_sf"/>
</dbReference>
<evidence type="ECO:0000256" key="2">
    <source>
        <dbReference type="ARBA" id="ARBA00022475"/>
    </source>
</evidence>
<feature type="transmembrane region" description="Helical" evidence="6">
    <location>
        <begin position="358"/>
        <end position="379"/>
    </location>
</feature>
<feature type="transmembrane region" description="Helical" evidence="6">
    <location>
        <begin position="267"/>
        <end position="284"/>
    </location>
</feature>
<keyword evidence="9" id="KW-1185">Reference proteome</keyword>
<evidence type="ECO:0000259" key="7">
    <source>
        <dbReference type="PROSITE" id="PS50850"/>
    </source>
</evidence>
<dbReference type="RefSeq" id="WP_147783261.1">
    <property type="nucleotide sequence ID" value="NZ_VRMG01000006.1"/>
</dbReference>
<dbReference type="PROSITE" id="PS50850">
    <property type="entry name" value="MFS"/>
    <property type="match status" value="1"/>
</dbReference>
<feature type="transmembrane region" description="Helical" evidence="6">
    <location>
        <begin position="127"/>
        <end position="148"/>
    </location>
</feature>
<feature type="transmembrane region" description="Helical" evidence="6">
    <location>
        <begin position="160"/>
        <end position="181"/>
    </location>
</feature>
<name>A0A5C8UQV5_9MICO</name>
<dbReference type="CDD" id="cd17324">
    <property type="entry name" value="MFS_NepI_like"/>
    <property type="match status" value="1"/>
</dbReference>
<dbReference type="Proteomes" id="UP000321379">
    <property type="component" value="Unassembled WGS sequence"/>
</dbReference>
<dbReference type="AlphaFoldDB" id="A0A5C8UQV5"/>
<keyword evidence="5 6" id="KW-0472">Membrane</keyword>
<evidence type="ECO:0000256" key="5">
    <source>
        <dbReference type="ARBA" id="ARBA00023136"/>
    </source>
</evidence>
<feature type="transmembrane region" description="Helical" evidence="6">
    <location>
        <begin position="42"/>
        <end position="63"/>
    </location>
</feature>
<dbReference type="InterPro" id="IPR011701">
    <property type="entry name" value="MFS"/>
</dbReference>
<feature type="transmembrane region" description="Helical" evidence="6">
    <location>
        <begin position="202"/>
        <end position="225"/>
    </location>
</feature>
<protein>
    <submittedName>
        <fullName evidence="8">MFS transporter</fullName>
    </submittedName>
</protein>
<reference evidence="8 9" key="1">
    <citation type="submission" date="2019-08" db="EMBL/GenBank/DDBJ databases">
        <title>Bacterial whole genome sequence for Glaciihabitans sp. CHu50b-6-2.</title>
        <authorList>
            <person name="Jin L."/>
        </authorList>
    </citation>
    <scope>NUCLEOTIDE SEQUENCE [LARGE SCALE GENOMIC DNA]</scope>
    <source>
        <strain evidence="8 9">CHu50b-6-2</strain>
    </source>
</reference>
<dbReference type="Pfam" id="PF07690">
    <property type="entry name" value="MFS_1"/>
    <property type="match status" value="1"/>
</dbReference>
<evidence type="ECO:0000313" key="8">
    <source>
        <dbReference type="EMBL" id="TXN30579.1"/>
    </source>
</evidence>
<sequence length="406" mass="40920">MPLALIALAAGGFGIGLTEFVIAGLLPEVAAEFSVSAASAGWLISGYALSVAVGALVFTAIATRFSRKKVLIVLMVIFIAGNVLSAVAPSFNMLLAGRIIAALSHGAFFGIGSMVAASLVEQSKKAGAVALMFTGLTAANVLGVPLGTLVGEQFGWRTTFWLISLIGVIALVGIVALVPTNHDGDAPGLLRHDLRAFRSGQVWMSLTITLLGFGGMFGAFSYIAFTLTKVSGYPAGAVPLLLVVFGVGLAAGNHFGGKLANKSVDRTLVWALAGLIVVMVFFALTAANPVVTVASLVLMGAFGFGSVPAFQTRVIHFAGEAGTLASGANIAAANVGNAVGAWIGGLAITAGLGFTSPLWTGAGVTLLALVTTLSAAGAVRHRSRVNAVGPAGEAGAVQQSTASSRL</sequence>
<dbReference type="Gene3D" id="1.20.1250.20">
    <property type="entry name" value="MFS general substrate transporter like domains"/>
    <property type="match status" value="2"/>
</dbReference>
<gene>
    <name evidence="8" type="ORF">FVP33_08635</name>
</gene>
<keyword evidence="2" id="KW-1003">Cell membrane</keyword>
<dbReference type="InterPro" id="IPR020846">
    <property type="entry name" value="MFS_dom"/>
</dbReference>
<feature type="transmembrane region" description="Helical" evidence="6">
    <location>
        <begin position="70"/>
        <end position="89"/>
    </location>
</feature>
<evidence type="ECO:0000256" key="1">
    <source>
        <dbReference type="ARBA" id="ARBA00004651"/>
    </source>
</evidence>
<keyword evidence="4 6" id="KW-1133">Transmembrane helix</keyword>
<proteinExistence type="predicted"/>
<organism evidence="8 9">
    <name type="scientific">Lacisediminihabitans profunda</name>
    <dbReference type="NCBI Taxonomy" id="2594790"/>
    <lineage>
        <taxon>Bacteria</taxon>
        <taxon>Bacillati</taxon>
        <taxon>Actinomycetota</taxon>
        <taxon>Actinomycetes</taxon>
        <taxon>Micrococcales</taxon>
        <taxon>Microbacteriaceae</taxon>
        <taxon>Lacisediminihabitans</taxon>
    </lineage>
</organism>
<feature type="transmembrane region" description="Helical" evidence="6">
    <location>
        <begin position="237"/>
        <end position="255"/>
    </location>
</feature>
<dbReference type="SUPFAM" id="SSF103473">
    <property type="entry name" value="MFS general substrate transporter"/>
    <property type="match status" value="1"/>
</dbReference>
<dbReference type="InterPro" id="IPR050189">
    <property type="entry name" value="MFS_Efflux_Transporters"/>
</dbReference>
<feature type="transmembrane region" description="Helical" evidence="6">
    <location>
        <begin position="290"/>
        <end position="310"/>
    </location>
</feature>
<evidence type="ECO:0000313" key="9">
    <source>
        <dbReference type="Proteomes" id="UP000321379"/>
    </source>
</evidence>
<comment type="caution">
    <text evidence="8">The sequence shown here is derived from an EMBL/GenBank/DDBJ whole genome shotgun (WGS) entry which is preliminary data.</text>
</comment>
<evidence type="ECO:0000256" key="6">
    <source>
        <dbReference type="SAM" id="Phobius"/>
    </source>
</evidence>
<comment type="subcellular location">
    <subcellularLocation>
        <location evidence="1">Cell membrane</location>
        <topology evidence="1">Multi-pass membrane protein</topology>
    </subcellularLocation>
</comment>
<dbReference type="PANTHER" id="PTHR43124">
    <property type="entry name" value="PURINE EFFLUX PUMP PBUE"/>
    <property type="match status" value="1"/>
</dbReference>
<dbReference type="PANTHER" id="PTHR43124:SF3">
    <property type="entry name" value="CHLORAMPHENICOL EFFLUX PUMP RV0191"/>
    <property type="match status" value="1"/>
</dbReference>
<feature type="domain" description="Major facilitator superfamily (MFS) profile" evidence="7">
    <location>
        <begin position="4"/>
        <end position="380"/>
    </location>
</feature>
<evidence type="ECO:0000256" key="3">
    <source>
        <dbReference type="ARBA" id="ARBA00022692"/>
    </source>
</evidence>
<feature type="transmembrane region" description="Helical" evidence="6">
    <location>
        <begin position="331"/>
        <end position="352"/>
    </location>
</feature>
<keyword evidence="3 6" id="KW-0812">Transmembrane</keyword>
<dbReference type="GO" id="GO:0022857">
    <property type="term" value="F:transmembrane transporter activity"/>
    <property type="evidence" value="ECO:0007669"/>
    <property type="project" value="InterPro"/>
</dbReference>
<evidence type="ECO:0000256" key="4">
    <source>
        <dbReference type="ARBA" id="ARBA00022989"/>
    </source>
</evidence>
<accession>A0A5C8UQV5</accession>
<dbReference type="GO" id="GO:0005886">
    <property type="term" value="C:plasma membrane"/>
    <property type="evidence" value="ECO:0007669"/>
    <property type="project" value="UniProtKB-SubCell"/>
</dbReference>
<feature type="transmembrane region" description="Helical" evidence="6">
    <location>
        <begin position="95"/>
        <end position="120"/>
    </location>
</feature>
<dbReference type="EMBL" id="VRMG01000006">
    <property type="protein sequence ID" value="TXN30579.1"/>
    <property type="molecule type" value="Genomic_DNA"/>
</dbReference>